<dbReference type="Gene3D" id="1.20.1250.20">
    <property type="entry name" value="MFS general substrate transporter like domains"/>
    <property type="match status" value="1"/>
</dbReference>
<evidence type="ECO:0000256" key="4">
    <source>
        <dbReference type="ARBA" id="ARBA00022692"/>
    </source>
</evidence>
<keyword evidence="3" id="KW-0813">Transport</keyword>
<feature type="transmembrane region" description="Helical" evidence="7">
    <location>
        <begin position="203"/>
        <end position="223"/>
    </location>
</feature>
<evidence type="ECO:0000256" key="3">
    <source>
        <dbReference type="ARBA" id="ARBA00022448"/>
    </source>
</evidence>
<feature type="transmembrane region" description="Helical" evidence="7">
    <location>
        <begin position="243"/>
        <end position="263"/>
    </location>
</feature>
<proteinExistence type="inferred from homology"/>
<dbReference type="NCBIfam" id="TIGR00788">
    <property type="entry name" value="fbt"/>
    <property type="match status" value="1"/>
</dbReference>
<feature type="transmembrane region" description="Helical" evidence="7">
    <location>
        <begin position="395"/>
        <end position="415"/>
    </location>
</feature>
<accession>A0A7C9EGF3</accession>
<feature type="transmembrane region" description="Helical" evidence="7">
    <location>
        <begin position="427"/>
        <end position="451"/>
    </location>
</feature>
<dbReference type="PANTHER" id="PTHR31585">
    <property type="entry name" value="FOLATE-BIOPTERIN TRANSPORTER 1, CHLOROPLASTIC"/>
    <property type="match status" value="1"/>
</dbReference>
<reference evidence="8" key="2">
    <citation type="submission" date="2020-07" db="EMBL/GenBank/DDBJ databases">
        <authorList>
            <person name="Vera ALvarez R."/>
            <person name="Arias-Moreno D.M."/>
            <person name="Jimenez-Jacinto V."/>
            <person name="Jimenez-Bremont J.F."/>
            <person name="Swaminathan K."/>
            <person name="Moose S.P."/>
            <person name="Guerrero-Gonzalez M.L."/>
            <person name="Marino-Ramirez L."/>
            <person name="Landsman D."/>
            <person name="Rodriguez-Kessler M."/>
            <person name="Delgado-Sanchez P."/>
        </authorList>
    </citation>
    <scope>NUCLEOTIDE SEQUENCE</scope>
    <source>
        <tissue evidence="8">Cladode</tissue>
    </source>
</reference>
<dbReference type="PANTHER" id="PTHR31585:SF12">
    <property type="entry name" value="FOLATE-BIOPTERIN TRANSPORTER 9, CHLOROPLASTIC-RELATED"/>
    <property type="match status" value="1"/>
</dbReference>
<dbReference type="Pfam" id="PF03092">
    <property type="entry name" value="BT1"/>
    <property type="match status" value="1"/>
</dbReference>
<evidence type="ECO:0000256" key="6">
    <source>
        <dbReference type="ARBA" id="ARBA00023136"/>
    </source>
</evidence>
<dbReference type="SUPFAM" id="SSF103473">
    <property type="entry name" value="MFS general substrate transporter"/>
    <property type="match status" value="1"/>
</dbReference>
<feature type="transmembrane region" description="Helical" evidence="7">
    <location>
        <begin position="107"/>
        <end position="129"/>
    </location>
</feature>
<evidence type="ECO:0000313" key="8">
    <source>
        <dbReference type="EMBL" id="MBA4665063.1"/>
    </source>
</evidence>
<feature type="transmembrane region" description="Helical" evidence="7">
    <location>
        <begin position="176"/>
        <end position="196"/>
    </location>
</feature>
<evidence type="ECO:0000256" key="2">
    <source>
        <dbReference type="ARBA" id="ARBA00007015"/>
    </source>
</evidence>
<dbReference type="GO" id="GO:0016020">
    <property type="term" value="C:membrane"/>
    <property type="evidence" value="ECO:0007669"/>
    <property type="project" value="UniProtKB-SubCell"/>
</dbReference>
<evidence type="ECO:0000256" key="5">
    <source>
        <dbReference type="ARBA" id="ARBA00022989"/>
    </source>
</evidence>
<organism evidence="8">
    <name type="scientific">Opuntia streptacantha</name>
    <name type="common">Prickly pear cactus</name>
    <name type="synonym">Opuntia cardona</name>
    <dbReference type="NCBI Taxonomy" id="393608"/>
    <lineage>
        <taxon>Eukaryota</taxon>
        <taxon>Viridiplantae</taxon>
        <taxon>Streptophyta</taxon>
        <taxon>Embryophyta</taxon>
        <taxon>Tracheophyta</taxon>
        <taxon>Spermatophyta</taxon>
        <taxon>Magnoliopsida</taxon>
        <taxon>eudicotyledons</taxon>
        <taxon>Gunneridae</taxon>
        <taxon>Pentapetalae</taxon>
        <taxon>Caryophyllales</taxon>
        <taxon>Cactineae</taxon>
        <taxon>Cactaceae</taxon>
        <taxon>Opuntioideae</taxon>
        <taxon>Opuntia</taxon>
    </lineage>
</organism>
<sequence>MVSLLIPNVIPNPLTKTTRRRIKPFISLKPILCIESQNPKFLTPPEFFNKFLKPLNKKYVDWLLLVTPEAKAVPFKEKRGRRDEGGRYKVEVEENGGRGKMGSKEMLMLLLCGFGYWIQGFRCFPWLALNFHMAHNLNFHPSTLQLVQNSGNLPMVAKPFYGILSDALYIGGAHRIPYVIIGVVLQVLSWGPLALLPFAGEALPTLMACVLLSNLGAAITEVAQDALVAEYGQKNKIVGLQSYAFMALAIAGILGNSLGGVILSKAHPRAVLSIFTGLLLVQLSIILTTREEALGLSKPSVHFGGQESILSSIKRQFSDLLVALKGETISHPLTWLVASTAMVPMLTGSIFCYQTQCLNLNPSIIGMSKVIGQVVLLSLTVLYDRSLKNIPMGKLIGRVQILYAFSLLFDLALVKHINLKMGIPNDIFALCFSGLAETIATFKSIPFFVLIGSLCPKGCEASVTAFLASALTLSSIVSGFLGIGLASLLGITPDDYSRLPVGIVVQWLAALVPLIWINKLLTSQPVVEKERTKGRSKRSRRNRRVGRVALNSDFSCRRERESETQT</sequence>
<dbReference type="EMBL" id="GISG01226054">
    <property type="protein sequence ID" value="MBA4665063.1"/>
    <property type="molecule type" value="Transcribed_RNA"/>
</dbReference>
<dbReference type="InterPro" id="IPR036259">
    <property type="entry name" value="MFS_trans_sf"/>
</dbReference>
<feature type="transmembrane region" description="Helical" evidence="7">
    <location>
        <begin position="270"/>
        <end position="289"/>
    </location>
</feature>
<evidence type="ECO:0008006" key="9">
    <source>
        <dbReference type="Google" id="ProtNLM"/>
    </source>
</evidence>
<comment type="similarity">
    <text evidence="2">Belongs to the major facilitator superfamily. Folate-biopterin transporter (TC 2.A.71) family.</text>
</comment>
<dbReference type="InterPro" id="IPR039309">
    <property type="entry name" value="BT1"/>
</dbReference>
<keyword evidence="5 7" id="KW-1133">Transmembrane helix</keyword>
<feature type="transmembrane region" description="Helical" evidence="7">
    <location>
        <begin position="463"/>
        <end position="491"/>
    </location>
</feature>
<protein>
    <recommendedName>
        <fullName evidence="9">Folate-biopterin transporter</fullName>
    </recommendedName>
</protein>
<dbReference type="InterPro" id="IPR004324">
    <property type="entry name" value="FBT"/>
</dbReference>
<evidence type="ECO:0000256" key="7">
    <source>
        <dbReference type="SAM" id="Phobius"/>
    </source>
</evidence>
<comment type="subcellular location">
    <subcellularLocation>
        <location evidence="1">Membrane</location>
        <topology evidence="1">Multi-pass membrane protein</topology>
    </subcellularLocation>
</comment>
<dbReference type="AlphaFoldDB" id="A0A7C9EGF3"/>
<reference evidence="8" key="1">
    <citation type="journal article" date="2013" name="J. Plant Res.">
        <title>Effect of fungi and light on seed germination of three Opuntia species from semiarid lands of central Mexico.</title>
        <authorList>
            <person name="Delgado-Sanchez P."/>
            <person name="Jimenez-Bremont J.F."/>
            <person name="Guerrero-Gonzalez Mde L."/>
            <person name="Flores J."/>
        </authorList>
    </citation>
    <scope>NUCLEOTIDE SEQUENCE</scope>
    <source>
        <tissue evidence="8">Cladode</tissue>
    </source>
</reference>
<name>A0A7C9EGF3_OPUST</name>
<keyword evidence="6 7" id="KW-0472">Membrane</keyword>
<feature type="transmembrane region" description="Helical" evidence="7">
    <location>
        <begin position="364"/>
        <end position="383"/>
    </location>
</feature>
<keyword evidence="4 7" id="KW-0812">Transmembrane</keyword>
<feature type="transmembrane region" description="Helical" evidence="7">
    <location>
        <begin position="503"/>
        <end position="521"/>
    </location>
</feature>
<evidence type="ECO:0000256" key="1">
    <source>
        <dbReference type="ARBA" id="ARBA00004141"/>
    </source>
</evidence>